<dbReference type="EMBL" id="MIGC01002318">
    <property type="protein sequence ID" value="PHJ21314.1"/>
    <property type="molecule type" value="Genomic_DNA"/>
</dbReference>
<protein>
    <submittedName>
        <fullName evidence="3">Uncharacterized protein</fullName>
    </submittedName>
</protein>
<keyword evidence="1" id="KW-0175">Coiled coil</keyword>
<reference evidence="3 4" key="1">
    <citation type="journal article" date="2017" name="Int. J. Parasitol.">
        <title>The genome of the protozoan parasite Cystoisospora suis and a reverse vaccinology approach to identify vaccine candidates.</title>
        <authorList>
            <person name="Palmieri N."/>
            <person name="Shrestha A."/>
            <person name="Ruttkowski B."/>
            <person name="Beck T."/>
            <person name="Vogl C."/>
            <person name="Tomley F."/>
            <person name="Blake D.P."/>
            <person name="Joachim A."/>
        </authorList>
    </citation>
    <scope>NUCLEOTIDE SEQUENCE [LARGE SCALE GENOMIC DNA]</scope>
    <source>
        <strain evidence="3 4">Wien I</strain>
    </source>
</reference>
<dbReference type="VEuPathDB" id="ToxoDB:CSUI_004844"/>
<feature type="compositionally biased region" description="Basic and acidic residues" evidence="2">
    <location>
        <begin position="71"/>
        <end position="89"/>
    </location>
</feature>
<feature type="region of interest" description="Disordered" evidence="2">
    <location>
        <begin position="632"/>
        <end position="660"/>
    </location>
</feature>
<feature type="compositionally biased region" description="Polar residues" evidence="2">
    <location>
        <begin position="317"/>
        <end position="328"/>
    </location>
</feature>
<feature type="compositionally biased region" description="Basic and acidic residues" evidence="2">
    <location>
        <begin position="291"/>
        <end position="316"/>
    </location>
</feature>
<dbReference type="OrthoDB" id="333932at2759"/>
<evidence type="ECO:0000313" key="4">
    <source>
        <dbReference type="Proteomes" id="UP000221165"/>
    </source>
</evidence>
<feature type="region of interest" description="Disordered" evidence="2">
    <location>
        <begin position="118"/>
        <end position="338"/>
    </location>
</feature>
<comment type="caution">
    <text evidence="3">The sequence shown here is derived from an EMBL/GenBank/DDBJ whole genome shotgun (WGS) entry which is preliminary data.</text>
</comment>
<organism evidence="3 4">
    <name type="scientific">Cystoisospora suis</name>
    <dbReference type="NCBI Taxonomy" id="483139"/>
    <lineage>
        <taxon>Eukaryota</taxon>
        <taxon>Sar</taxon>
        <taxon>Alveolata</taxon>
        <taxon>Apicomplexa</taxon>
        <taxon>Conoidasida</taxon>
        <taxon>Coccidia</taxon>
        <taxon>Eucoccidiorida</taxon>
        <taxon>Eimeriorina</taxon>
        <taxon>Sarcocystidae</taxon>
        <taxon>Cystoisospora</taxon>
    </lineage>
</organism>
<feature type="coiled-coil region" evidence="1">
    <location>
        <begin position="855"/>
        <end position="882"/>
    </location>
</feature>
<dbReference type="GeneID" id="94428236"/>
<accession>A0A2C6KZQ3</accession>
<feature type="compositionally biased region" description="Basic residues" evidence="2">
    <location>
        <begin position="227"/>
        <end position="238"/>
    </location>
</feature>
<feature type="region of interest" description="Disordered" evidence="2">
    <location>
        <begin position="67"/>
        <end position="89"/>
    </location>
</feature>
<keyword evidence="4" id="KW-1185">Reference proteome</keyword>
<gene>
    <name evidence="3" type="ORF">CSUI_004844</name>
</gene>
<feature type="compositionally biased region" description="Polar residues" evidence="2">
    <location>
        <begin position="632"/>
        <end position="651"/>
    </location>
</feature>
<evidence type="ECO:0000256" key="2">
    <source>
        <dbReference type="SAM" id="MobiDB-lite"/>
    </source>
</evidence>
<feature type="compositionally biased region" description="Basic and acidic residues" evidence="2">
    <location>
        <begin position="153"/>
        <end position="190"/>
    </location>
</feature>
<feature type="coiled-coil region" evidence="1">
    <location>
        <begin position="421"/>
        <end position="504"/>
    </location>
</feature>
<dbReference type="RefSeq" id="XP_067922998.1">
    <property type="nucleotide sequence ID" value="XM_068065025.1"/>
</dbReference>
<evidence type="ECO:0000313" key="3">
    <source>
        <dbReference type="EMBL" id="PHJ21314.1"/>
    </source>
</evidence>
<proteinExistence type="predicted"/>
<evidence type="ECO:0000256" key="1">
    <source>
        <dbReference type="SAM" id="Coils"/>
    </source>
</evidence>
<sequence length="1356" mass="148137">MEAVPPFSLNGGTSVAAASEIRISLPPDAYSPYAPSFPSRSRASSSVTPRVGTGELFYNIGSDDQILGRRGNGERVVPRGDSDTGIHHDRAWHIDSGSARSSADLSMSRLSSSTLALLPESPAPRLPSSHSHHPTPRVPPLYSADTPGHFRSKAVDGGRRDRRGMVADDGREDRPAAADEIRKNGKREDETGAPTQRQHRRHASSRGHATEEETGAGSHRRDERRPSVLRKQQKRHSVGSRERESPEESGSQNVGEKHAVQSTYSAPGETDIHVPERGGFLQGKDRKPRPAAKEVTKSKEKAQKDASSRREREDRQGTTSADEGSSTPYRKRELRHLKKELREKKKEVERLRFEAKYISAVSEQAKDSKEPFSTLEKAGSNNLCFMLPPFEPTASTPLVVGDHLPAPSSAQLHSALSGVEQESLQRRAEKLQELLDEKMKLLKDLHAELQQGTRSRGAEFREILRLKEDMEKQRQELVEKDSLIRSLENDRETLSGELAALKGSALCQSADLERLRRQGEDDFRQAAQECFRLGKENENLRDSLTALEKDHRVLTTQFRTVEERSKQLEGEVRRLEGAWHAAVAEAQMKASRLTEVEEQLRTSRRYVCYLERLIRDLRFFLVYEMETQQGTFHSPEANNTQLRRANPSSASPEGRIGGRGPSGCLLDTASACIASKRMTVERSSRPQLPPVPFSSWQSPPVSSTALAQVALGAASQPLLREQCCALPLENKGSMKQRIVSVGEDGGDENLFGSDETETRGVLQERSAISGRAHSSKHQLAPAKGVRGQEHICETANADFLISACSESHGNTSLTEGCLKTEMTGVSFSSSIQEVGGEGDTHVSGVLSPIHKLSGLSRQSYELERLELRLDADRKEIDTALRTSVEEACWDNAGEVTCAPVALARSRPFSDESPALHPEAHYDRPMLEGIDESVDESRLRRSPVSSPERHYGRTGLGPVTLAGRAFSPEGGTRAGADANAALLYLDRLVERASRELAGHSGAGGKCLRRPGRLSYPVGHALPSADTPVFGVSSGLSSPRLLPPLRSPSRSQLLRAVEEPYEDAKISGAFPNSARLLYAGGFLGDQSPTEAALSPRGSEANLGAYAHGMSRYLDRLTLGRPLCATSLIQWPKMRFTKVGAPLVPRRDQKKGAAGNAACASFPLEKGGLRARGVPDYLHVPAWEDGSTVGTRGRYGARGLGRTEPWLNCGSDSLEEDRLQSDHELTSLRYLDQPDPPPVPSSLFTGEPALGLNSLSASHEHKWDDFPEPLASVDELLEKEAGFSASGLTRPKARIKCQAPPPVVVKKGGERVLNDGAAATLLAQEIRRLCPSAVGKSKPVMIAAKGMEGTQLRPRWKAV</sequence>
<dbReference type="Proteomes" id="UP000221165">
    <property type="component" value="Unassembled WGS sequence"/>
</dbReference>
<feature type="coiled-coil region" evidence="1">
    <location>
        <begin position="537"/>
        <end position="578"/>
    </location>
</feature>
<name>A0A2C6KZQ3_9APIC</name>
<feature type="region of interest" description="Disordered" evidence="2">
    <location>
        <begin position="928"/>
        <end position="955"/>
    </location>
</feature>